<dbReference type="GO" id="GO:0003700">
    <property type="term" value="F:DNA-binding transcription factor activity"/>
    <property type="evidence" value="ECO:0007669"/>
    <property type="project" value="InterPro"/>
</dbReference>
<dbReference type="InterPro" id="IPR000847">
    <property type="entry name" value="LysR_HTH_N"/>
</dbReference>
<feature type="domain" description="HTH lysR-type" evidence="5">
    <location>
        <begin position="1"/>
        <end position="58"/>
    </location>
</feature>
<dbReference type="GO" id="GO:0003677">
    <property type="term" value="F:DNA binding"/>
    <property type="evidence" value="ECO:0007669"/>
    <property type="project" value="UniProtKB-KW"/>
</dbReference>
<dbReference type="EMBL" id="SAVA01000020">
    <property type="protein sequence ID" value="RWR47390.1"/>
    <property type="molecule type" value="Genomic_DNA"/>
</dbReference>
<reference evidence="6 7" key="1">
    <citation type="submission" date="2019-01" db="EMBL/GenBank/DDBJ databases">
        <title>Sinorhodobacter populi sp. nov. isolated from the symptomatic bark tissue of Populus euramericana canker.</title>
        <authorList>
            <person name="Xu G."/>
        </authorList>
    </citation>
    <scope>NUCLEOTIDE SEQUENCE [LARGE SCALE GENOMIC DNA]</scope>
    <source>
        <strain evidence="6 7">CGMCC 1.12963</strain>
    </source>
</reference>
<keyword evidence="2" id="KW-0805">Transcription regulation</keyword>
<dbReference type="Proteomes" id="UP000288071">
    <property type="component" value="Unassembled WGS sequence"/>
</dbReference>
<dbReference type="GO" id="GO:0005829">
    <property type="term" value="C:cytosol"/>
    <property type="evidence" value="ECO:0007669"/>
    <property type="project" value="TreeGrafter"/>
</dbReference>
<keyword evidence="4" id="KW-0804">Transcription</keyword>
<dbReference type="InterPro" id="IPR050950">
    <property type="entry name" value="HTH-type_LysR_regulators"/>
</dbReference>
<comment type="similarity">
    <text evidence="1">Belongs to the LysR transcriptional regulatory family.</text>
</comment>
<dbReference type="AlphaFoldDB" id="A0A443LDZ1"/>
<dbReference type="InterPro" id="IPR036390">
    <property type="entry name" value="WH_DNA-bd_sf"/>
</dbReference>
<keyword evidence="3" id="KW-0238">DNA-binding</keyword>
<evidence type="ECO:0000259" key="5">
    <source>
        <dbReference type="PROSITE" id="PS50931"/>
    </source>
</evidence>
<dbReference type="PANTHER" id="PTHR30419">
    <property type="entry name" value="HTH-TYPE TRANSCRIPTIONAL REGULATOR YBHD"/>
    <property type="match status" value="1"/>
</dbReference>
<name>A0A443LDZ1_9RHOB</name>
<evidence type="ECO:0000256" key="3">
    <source>
        <dbReference type="ARBA" id="ARBA00023125"/>
    </source>
</evidence>
<dbReference type="Gene3D" id="3.40.190.10">
    <property type="entry name" value="Periplasmic binding protein-like II"/>
    <property type="match status" value="2"/>
</dbReference>
<keyword evidence="7" id="KW-1185">Reference proteome</keyword>
<dbReference type="InterPro" id="IPR036388">
    <property type="entry name" value="WH-like_DNA-bd_sf"/>
</dbReference>
<dbReference type="Gene3D" id="1.10.10.10">
    <property type="entry name" value="Winged helix-like DNA-binding domain superfamily/Winged helix DNA-binding domain"/>
    <property type="match status" value="1"/>
</dbReference>
<dbReference type="Pfam" id="PF03466">
    <property type="entry name" value="LysR_substrate"/>
    <property type="match status" value="1"/>
</dbReference>
<proteinExistence type="inferred from homology"/>
<dbReference type="PROSITE" id="PS50931">
    <property type="entry name" value="HTH_LYSR"/>
    <property type="match status" value="1"/>
</dbReference>
<protein>
    <submittedName>
        <fullName evidence="6">LysR family transcriptional regulator</fullName>
    </submittedName>
</protein>
<dbReference type="RefSeq" id="WP_128158003.1">
    <property type="nucleotide sequence ID" value="NZ_SAVA01000020.1"/>
</dbReference>
<dbReference type="Pfam" id="PF00126">
    <property type="entry name" value="HTH_1"/>
    <property type="match status" value="1"/>
</dbReference>
<accession>A0A443LDZ1</accession>
<evidence type="ECO:0000256" key="4">
    <source>
        <dbReference type="ARBA" id="ARBA00023163"/>
    </source>
</evidence>
<comment type="caution">
    <text evidence="6">The sequence shown here is derived from an EMBL/GenBank/DDBJ whole genome shotgun (WGS) entry which is preliminary data.</text>
</comment>
<gene>
    <name evidence="6" type="ORF">EOW66_19590</name>
</gene>
<dbReference type="SUPFAM" id="SSF53850">
    <property type="entry name" value="Periplasmic binding protein-like II"/>
    <property type="match status" value="1"/>
</dbReference>
<evidence type="ECO:0000256" key="1">
    <source>
        <dbReference type="ARBA" id="ARBA00009437"/>
    </source>
</evidence>
<organism evidence="6 7">
    <name type="scientific">Paenirhodobacter huangdaonensis</name>
    <dbReference type="NCBI Taxonomy" id="2501515"/>
    <lineage>
        <taxon>Bacteria</taxon>
        <taxon>Pseudomonadati</taxon>
        <taxon>Pseudomonadota</taxon>
        <taxon>Alphaproteobacteria</taxon>
        <taxon>Rhodobacterales</taxon>
        <taxon>Rhodobacter group</taxon>
        <taxon>Paenirhodobacter</taxon>
    </lineage>
</organism>
<evidence type="ECO:0000256" key="2">
    <source>
        <dbReference type="ARBA" id="ARBA00023015"/>
    </source>
</evidence>
<dbReference type="SUPFAM" id="SSF46785">
    <property type="entry name" value="Winged helix' DNA-binding domain"/>
    <property type="match status" value="1"/>
</dbReference>
<evidence type="ECO:0000313" key="6">
    <source>
        <dbReference type="EMBL" id="RWR47390.1"/>
    </source>
</evidence>
<sequence>MSIRMLRTLIAVADHGTFSAAAEAVFVTHAAVSQQMKTLEETWQIQLFDRSPRTPELTPIGRAVLAKAREVVRAYDDIVPSVLGDDGLRGEFILGAVPTTLTGLVPLSMALLKARYADLHVGLSPALSASLVLQVERGTQDAAIISKPDVLASGLEWHTVVEEPLVLITSPQVTGEDPITILRANPFIRFSRDAVVGRIVESWLQANRITVNDSMELLGLDAISSMVMANLGVSIVPAASVQSASALPLRQVALADAPPTRTLGLVYRRNTAKIRVIQEIVRALLNAVEIGEFSPDAIREAI</sequence>
<reference evidence="7" key="2">
    <citation type="submission" date="2019-01" db="EMBL/GenBank/DDBJ databases">
        <title>Sinorhodobacter populi sp. nov. isolated from the symptomatic bark tissue of Populus euramericana canker.</title>
        <authorList>
            <person name="Li Y."/>
        </authorList>
    </citation>
    <scope>NUCLEOTIDE SEQUENCE [LARGE SCALE GENOMIC DNA]</scope>
    <source>
        <strain evidence="7">CGMCC 1.12963</strain>
    </source>
</reference>
<evidence type="ECO:0000313" key="7">
    <source>
        <dbReference type="Proteomes" id="UP000288071"/>
    </source>
</evidence>
<dbReference type="FunFam" id="1.10.10.10:FF:000001">
    <property type="entry name" value="LysR family transcriptional regulator"/>
    <property type="match status" value="1"/>
</dbReference>
<dbReference type="InterPro" id="IPR005119">
    <property type="entry name" value="LysR_subst-bd"/>
</dbReference>